<sequence>MAMEQCALMGAEAELSQGKYSPLISDAADRATRGHQASFFHSFIIPNMNNWVYFGEKQYAIGYVEDLPIYGTKATLNVWNPVVESGDDFSLAQVWATSGTYENKDRNTLETGWQVY</sequence>
<name>A0A0D3C924_BRAOL</name>
<proteinExistence type="predicted"/>
<reference evidence="2 3" key="1">
    <citation type="journal article" date="2014" name="Genome Biol.">
        <title>Transcriptome and methylome profiling reveals relics of genome dominance in the mesopolyploid Brassica oleracea.</title>
        <authorList>
            <person name="Parkin I.A."/>
            <person name="Koh C."/>
            <person name="Tang H."/>
            <person name="Robinson S.J."/>
            <person name="Kagale S."/>
            <person name="Clarke W.E."/>
            <person name="Town C.D."/>
            <person name="Nixon J."/>
            <person name="Krishnakumar V."/>
            <person name="Bidwell S.L."/>
            <person name="Denoeud F."/>
            <person name="Belcram H."/>
            <person name="Links M.G."/>
            <person name="Just J."/>
            <person name="Clarke C."/>
            <person name="Bender T."/>
            <person name="Huebert T."/>
            <person name="Mason A.S."/>
            <person name="Pires J.C."/>
            <person name="Barker G."/>
            <person name="Moore J."/>
            <person name="Walley P.G."/>
            <person name="Manoli S."/>
            <person name="Batley J."/>
            <person name="Edwards D."/>
            <person name="Nelson M.N."/>
            <person name="Wang X."/>
            <person name="Paterson A.H."/>
            <person name="King G."/>
            <person name="Bancroft I."/>
            <person name="Chalhoub B."/>
            <person name="Sharpe A.G."/>
        </authorList>
    </citation>
    <scope>NUCLEOTIDE SEQUENCE</scope>
    <source>
        <strain evidence="2 3">cv. TO1000</strain>
    </source>
</reference>
<evidence type="ECO:0000313" key="3">
    <source>
        <dbReference type="Proteomes" id="UP000032141"/>
    </source>
</evidence>
<dbReference type="InterPro" id="IPR053168">
    <property type="entry name" value="Glutamic_endopeptidase"/>
</dbReference>
<protein>
    <recommendedName>
        <fullName evidence="1">Neprosin PEP catalytic domain-containing protein</fullName>
    </recommendedName>
</protein>
<keyword evidence="3" id="KW-1185">Reference proteome</keyword>
<evidence type="ECO:0000313" key="2">
    <source>
        <dbReference type="EnsemblPlants" id="Bo5g010920.1"/>
    </source>
</evidence>
<feature type="domain" description="Neprosin PEP catalytic" evidence="1">
    <location>
        <begin position="51"/>
        <end position="116"/>
    </location>
</feature>
<accession>A0A0D3C924</accession>
<dbReference type="PANTHER" id="PTHR31589:SF110">
    <property type="entry name" value="PROTEIN, PUTATIVE (DUF239)-RELATED"/>
    <property type="match status" value="1"/>
</dbReference>
<dbReference type="AlphaFoldDB" id="A0A0D3C924"/>
<dbReference type="InterPro" id="IPR004314">
    <property type="entry name" value="Neprosin"/>
</dbReference>
<dbReference type="Gramene" id="Bo5g010920.1">
    <property type="protein sequence ID" value="Bo5g010920.1"/>
    <property type="gene ID" value="Bo5g010920"/>
</dbReference>
<dbReference type="Proteomes" id="UP000032141">
    <property type="component" value="Chromosome C5"/>
</dbReference>
<dbReference type="HOGENOM" id="CLU_2100283_0_0_1"/>
<reference evidence="2" key="2">
    <citation type="submission" date="2015-03" db="UniProtKB">
        <authorList>
            <consortium name="EnsemblPlants"/>
        </authorList>
    </citation>
    <scope>IDENTIFICATION</scope>
</reference>
<dbReference type="PROSITE" id="PS52045">
    <property type="entry name" value="NEPROSIN_PEP_CD"/>
    <property type="match status" value="1"/>
</dbReference>
<dbReference type="EnsemblPlants" id="Bo5g010920.1">
    <property type="protein sequence ID" value="Bo5g010920.1"/>
    <property type="gene ID" value="Bo5g010920"/>
</dbReference>
<dbReference type="STRING" id="109376.A0A0D3C924"/>
<dbReference type="OMA" id="MAMEQCA"/>
<evidence type="ECO:0000259" key="1">
    <source>
        <dbReference type="PROSITE" id="PS52045"/>
    </source>
</evidence>
<organism evidence="2 3">
    <name type="scientific">Brassica oleracea var. oleracea</name>
    <dbReference type="NCBI Taxonomy" id="109376"/>
    <lineage>
        <taxon>Eukaryota</taxon>
        <taxon>Viridiplantae</taxon>
        <taxon>Streptophyta</taxon>
        <taxon>Embryophyta</taxon>
        <taxon>Tracheophyta</taxon>
        <taxon>Spermatophyta</taxon>
        <taxon>Magnoliopsida</taxon>
        <taxon>eudicotyledons</taxon>
        <taxon>Gunneridae</taxon>
        <taxon>Pentapetalae</taxon>
        <taxon>rosids</taxon>
        <taxon>malvids</taxon>
        <taxon>Brassicales</taxon>
        <taxon>Brassicaceae</taxon>
        <taxon>Brassiceae</taxon>
        <taxon>Brassica</taxon>
    </lineage>
</organism>
<dbReference type="PANTHER" id="PTHR31589">
    <property type="entry name" value="PROTEIN, PUTATIVE (DUF239)-RELATED-RELATED"/>
    <property type="match status" value="1"/>
</dbReference>